<protein>
    <submittedName>
        <fullName evidence="1">Uncharacterized protein</fullName>
    </submittedName>
</protein>
<dbReference type="EMBL" id="GBXM01023009">
    <property type="protein sequence ID" value="JAH85568.1"/>
    <property type="molecule type" value="Transcribed_RNA"/>
</dbReference>
<sequence>MISVTRTVRDQTNFLTGFLSPKNNRPIRRQILSVL</sequence>
<evidence type="ECO:0000313" key="1">
    <source>
        <dbReference type="EMBL" id="JAH85568.1"/>
    </source>
</evidence>
<reference evidence="1" key="2">
    <citation type="journal article" date="2015" name="Fish Shellfish Immunol.">
        <title>Early steps in the European eel (Anguilla anguilla)-Vibrio vulnificus interaction in the gills: Role of the RtxA13 toxin.</title>
        <authorList>
            <person name="Callol A."/>
            <person name="Pajuelo D."/>
            <person name="Ebbesson L."/>
            <person name="Teles M."/>
            <person name="MacKenzie S."/>
            <person name="Amaro C."/>
        </authorList>
    </citation>
    <scope>NUCLEOTIDE SEQUENCE</scope>
</reference>
<name>A0A0E9W7W2_ANGAN</name>
<reference evidence="1" key="1">
    <citation type="submission" date="2014-11" db="EMBL/GenBank/DDBJ databases">
        <authorList>
            <person name="Amaro Gonzalez C."/>
        </authorList>
    </citation>
    <scope>NUCLEOTIDE SEQUENCE</scope>
</reference>
<accession>A0A0E9W7W2</accession>
<proteinExistence type="predicted"/>
<dbReference type="AlphaFoldDB" id="A0A0E9W7W2"/>
<organism evidence="1">
    <name type="scientific">Anguilla anguilla</name>
    <name type="common">European freshwater eel</name>
    <name type="synonym">Muraena anguilla</name>
    <dbReference type="NCBI Taxonomy" id="7936"/>
    <lineage>
        <taxon>Eukaryota</taxon>
        <taxon>Metazoa</taxon>
        <taxon>Chordata</taxon>
        <taxon>Craniata</taxon>
        <taxon>Vertebrata</taxon>
        <taxon>Euteleostomi</taxon>
        <taxon>Actinopterygii</taxon>
        <taxon>Neopterygii</taxon>
        <taxon>Teleostei</taxon>
        <taxon>Anguilliformes</taxon>
        <taxon>Anguillidae</taxon>
        <taxon>Anguilla</taxon>
    </lineage>
</organism>